<accession>A0A8J2LKK5</accession>
<organism evidence="2 3">
    <name type="scientific">Allacma fusca</name>
    <dbReference type="NCBI Taxonomy" id="39272"/>
    <lineage>
        <taxon>Eukaryota</taxon>
        <taxon>Metazoa</taxon>
        <taxon>Ecdysozoa</taxon>
        <taxon>Arthropoda</taxon>
        <taxon>Hexapoda</taxon>
        <taxon>Collembola</taxon>
        <taxon>Symphypleona</taxon>
        <taxon>Sminthuridae</taxon>
        <taxon>Allacma</taxon>
    </lineage>
</organism>
<evidence type="ECO:0000313" key="2">
    <source>
        <dbReference type="EMBL" id="CAG7835240.1"/>
    </source>
</evidence>
<name>A0A8J2LKK5_9HEXA</name>
<sequence>MQPFAEFFSRKAGVHQTIAAKLLEKLIPLSKLFDAQRYYSFFSSSLLIVYDADRISKLSKGDVNGTHYQPPPNDDDWLRVKMIDFAHVFPLEDTLDDNYIFGLDNLIRIFSMIVGNDFSKMSTVTS</sequence>
<comment type="caution">
    <text evidence="2">The sequence shown here is derived from an EMBL/GenBank/DDBJ whole genome shotgun (WGS) entry which is preliminary data.</text>
</comment>
<dbReference type="GO" id="GO:0032958">
    <property type="term" value="P:inositol phosphate biosynthetic process"/>
    <property type="evidence" value="ECO:0007669"/>
    <property type="project" value="InterPro"/>
</dbReference>
<dbReference type="InterPro" id="IPR005522">
    <property type="entry name" value="IPK"/>
</dbReference>
<evidence type="ECO:0000313" key="3">
    <source>
        <dbReference type="Proteomes" id="UP000708208"/>
    </source>
</evidence>
<proteinExistence type="inferred from homology"/>
<keyword evidence="1" id="KW-0418">Kinase</keyword>
<dbReference type="GO" id="GO:0005737">
    <property type="term" value="C:cytoplasm"/>
    <property type="evidence" value="ECO:0007669"/>
    <property type="project" value="TreeGrafter"/>
</dbReference>
<dbReference type="EMBL" id="CAJVCH010570568">
    <property type="protein sequence ID" value="CAG7835240.1"/>
    <property type="molecule type" value="Genomic_DNA"/>
</dbReference>
<keyword evidence="3" id="KW-1185">Reference proteome</keyword>
<dbReference type="PANTHER" id="PTHR12400:SF21">
    <property type="entry name" value="KINASE"/>
    <property type="match status" value="1"/>
</dbReference>
<protein>
    <recommendedName>
        <fullName evidence="1">Kinase</fullName>
        <ecNumber evidence="1">2.7.-.-</ecNumber>
    </recommendedName>
</protein>
<gene>
    <name evidence="2" type="ORF">AFUS01_LOCUS44640</name>
</gene>
<keyword evidence="1" id="KW-0808">Transferase</keyword>
<reference evidence="2" key="1">
    <citation type="submission" date="2021-06" db="EMBL/GenBank/DDBJ databases">
        <authorList>
            <person name="Hodson N. C."/>
            <person name="Mongue J. A."/>
            <person name="Jaron S. K."/>
        </authorList>
    </citation>
    <scope>NUCLEOTIDE SEQUENCE</scope>
</reference>
<dbReference type="GO" id="GO:0005634">
    <property type="term" value="C:nucleus"/>
    <property type="evidence" value="ECO:0007669"/>
    <property type="project" value="TreeGrafter"/>
</dbReference>
<dbReference type="Pfam" id="PF03770">
    <property type="entry name" value="IPK"/>
    <property type="match status" value="1"/>
</dbReference>
<dbReference type="GO" id="GO:0016301">
    <property type="term" value="F:kinase activity"/>
    <property type="evidence" value="ECO:0007669"/>
    <property type="project" value="UniProtKB-KW"/>
</dbReference>
<comment type="similarity">
    <text evidence="1">Belongs to the inositol phosphokinase (IPK) family.</text>
</comment>
<evidence type="ECO:0000256" key="1">
    <source>
        <dbReference type="RuleBase" id="RU363090"/>
    </source>
</evidence>
<dbReference type="PANTHER" id="PTHR12400">
    <property type="entry name" value="INOSITOL POLYPHOSPHATE KINASE"/>
    <property type="match status" value="1"/>
</dbReference>
<dbReference type="OrthoDB" id="5958943at2759"/>
<dbReference type="EC" id="2.7.-.-" evidence="1"/>
<dbReference type="AlphaFoldDB" id="A0A8J2LKK5"/>
<dbReference type="Proteomes" id="UP000708208">
    <property type="component" value="Unassembled WGS sequence"/>
</dbReference>